<dbReference type="CDD" id="cd13834">
    <property type="entry name" value="HU_like"/>
    <property type="match status" value="1"/>
</dbReference>
<dbReference type="SMART" id="SM00411">
    <property type="entry name" value="BHL"/>
    <property type="match status" value="1"/>
</dbReference>
<evidence type="ECO:0000256" key="10">
    <source>
        <dbReference type="ARBA" id="ARBA00046140"/>
    </source>
</evidence>
<evidence type="ECO:0000256" key="4">
    <source>
        <dbReference type="ARBA" id="ARBA00016145"/>
    </source>
</evidence>
<evidence type="ECO:0000256" key="3">
    <source>
        <dbReference type="ARBA" id="ARBA00011738"/>
    </source>
</evidence>
<feature type="region of interest" description="Disordered" evidence="12">
    <location>
        <begin position="1"/>
        <end position="43"/>
    </location>
</feature>
<dbReference type="GO" id="GO:0030527">
    <property type="term" value="F:structural constituent of chromatin"/>
    <property type="evidence" value="ECO:0007669"/>
    <property type="project" value="InterPro"/>
</dbReference>
<reference evidence="14" key="3">
    <citation type="submission" date="2021-06" db="EMBL/GenBank/DDBJ databases">
        <title>Genomic Description and Analysis of Intracellular Bacteria, Candidatus Berkiella cookevillensis and Candidatus Berkiella aquae.</title>
        <authorList>
            <person name="Kidane D.T."/>
            <person name="Mehari Y.T."/>
            <person name="Rice F.C."/>
            <person name="Arivett B.A."/>
            <person name="Farone A.L."/>
            <person name="Berk S.G."/>
            <person name="Farone M.B."/>
        </authorList>
    </citation>
    <scope>NUCLEOTIDE SEQUENCE</scope>
    <source>
        <strain evidence="14">CC99</strain>
    </source>
</reference>
<evidence type="ECO:0000313" key="15">
    <source>
        <dbReference type="Proteomes" id="UP000051494"/>
    </source>
</evidence>
<sequence length="165" mass="17774">MAARKTTTKAQAAKATKTTKSKTAKATSAKAASSPAKKASLARPKTLAKAIAGTQFPHKAISDKQSKSEIYNEIVEMTQVSRKDVKAVFAAIRNVIERHVKPKGSGELTIPELGIKVRRVMKKATKARVGRNPFTGEEIQIPAKPARKSVKVTALKTLKSIIEEA</sequence>
<comment type="caution">
    <text evidence="13">The sequence shown here is derived from an EMBL/GenBank/DDBJ whole genome shotgun (WGS) entry which is preliminary data.</text>
</comment>
<comment type="function">
    <text evidence="10">DNA-binding protein that plays a critical role in nucleoid compaction, genome replication and DNA replication and transcription. Binds to both ssDNA and dsDNA with a binding site covering about 15 nucleotides. Displays DNA-supercoiling activity only when associated with the viral DNA topoisomerase 2.</text>
</comment>
<gene>
    <name evidence="14" type="ORF">CC99x_003000</name>
    <name evidence="13" type="ORF">CC99x_01442</name>
</gene>
<dbReference type="GO" id="GO:0003677">
    <property type="term" value="F:DNA binding"/>
    <property type="evidence" value="ECO:0007669"/>
    <property type="project" value="UniProtKB-KW"/>
</dbReference>
<comment type="similarity">
    <text evidence="2 11">Belongs to the bacterial histone-like protein family.</text>
</comment>
<organism evidence="13">
    <name type="scientific">Candidatus Berkiella cookevillensis</name>
    <dbReference type="NCBI Taxonomy" id="437022"/>
    <lineage>
        <taxon>Bacteria</taxon>
        <taxon>Pseudomonadati</taxon>
        <taxon>Pseudomonadota</taxon>
        <taxon>Gammaproteobacteria</taxon>
        <taxon>Candidatus Berkiellales</taxon>
        <taxon>Candidatus Berkiellaceae</taxon>
        <taxon>Candidatus Berkiella</taxon>
    </lineage>
</organism>
<dbReference type="Proteomes" id="UP000051494">
    <property type="component" value="Unassembled WGS sequence"/>
</dbReference>
<dbReference type="GO" id="GO:0005829">
    <property type="term" value="C:cytosol"/>
    <property type="evidence" value="ECO:0007669"/>
    <property type="project" value="TreeGrafter"/>
</dbReference>
<reference evidence="13" key="1">
    <citation type="submission" date="2015-09" db="EMBL/GenBank/DDBJ databases">
        <title>Draft Genome Sequences of Two Novel Amoeba-resistant Intranuclear Bacteria, Candidatus Berkiella cookevillensis and Candidatus Berkiella aquae.</title>
        <authorList>
            <person name="Mehari Y.T."/>
            <person name="Arivett B.A."/>
            <person name="Farone A.L."/>
            <person name="Gunderson J.H."/>
            <person name="Farone M.B."/>
        </authorList>
    </citation>
    <scope>NUCLEOTIDE SEQUENCE [LARGE SCALE GENOMIC DNA]</scope>
    <source>
        <strain evidence="13">CC99</strain>
    </source>
</reference>
<feature type="compositionally biased region" description="Low complexity" evidence="12">
    <location>
        <begin position="24"/>
        <end position="42"/>
    </location>
</feature>
<evidence type="ECO:0000256" key="1">
    <source>
        <dbReference type="ARBA" id="ARBA00004328"/>
    </source>
</evidence>
<evidence type="ECO:0000256" key="9">
    <source>
        <dbReference type="ARBA" id="ARBA00033227"/>
    </source>
</evidence>
<keyword evidence="7 14" id="KW-0238">DNA-binding</keyword>
<keyword evidence="6" id="KW-0426">Late protein</keyword>
<dbReference type="EMBL" id="LKHV01000006">
    <property type="protein sequence ID" value="KRG18557.1"/>
    <property type="molecule type" value="Genomic_DNA"/>
</dbReference>
<dbReference type="GO" id="GO:0006260">
    <property type="term" value="P:DNA replication"/>
    <property type="evidence" value="ECO:0007669"/>
    <property type="project" value="UniProtKB-KW"/>
</dbReference>
<dbReference type="STRING" id="437022.CC99x_01442"/>
<dbReference type="InterPro" id="IPR010992">
    <property type="entry name" value="IHF-like_DNA-bd_dom_sf"/>
</dbReference>
<comment type="subunit">
    <text evidence="3">Homodimer.</text>
</comment>
<evidence type="ECO:0000256" key="8">
    <source>
        <dbReference type="ARBA" id="ARBA00033120"/>
    </source>
</evidence>
<reference evidence="14" key="2">
    <citation type="journal article" date="2016" name="Genome Announc.">
        <title>Draft Genome Sequences of Two Novel Amoeba-Resistant Intranuclear Bacteria, 'Candidatus Berkiella cookevillensis' and 'Candidatus Berkiella aquae'.</title>
        <authorList>
            <person name="Mehari Y.T."/>
            <person name="Arivett B.A."/>
            <person name="Farone A.L."/>
            <person name="Gunderson J.H."/>
            <person name="Farone M.B."/>
        </authorList>
    </citation>
    <scope>NUCLEOTIDE SEQUENCE</scope>
    <source>
        <strain evidence="14">CC99</strain>
    </source>
</reference>
<dbReference type="AlphaFoldDB" id="A0A0Q9YDF8"/>
<comment type="subcellular location">
    <subcellularLocation>
        <location evidence="1">Virion</location>
    </subcellularLocation>
</comment>
<dbReference type="RefSeq" id="WP_057624540.1">
    <property type="nucleotide sequence ID" value="NZ_LKHV02000001.1"/>
</dbReference>
<evidence type="ECO:0000256" key="2">
    <source>
        <dbReference type="ARBA" id="ARBA00010529"/>
    </source>
</evidence>
<evidence type="ECO:0000313" key="13">
    <source>
        <dbReference type="EMBL" id="KRG18557.1"/>
    </source>
</evidence>
<evidence type="ECO:0000256" key="12">
    <source>
        <dbReference type="SAM" id="MobiDB-lite"/>
    </source>
</evidence>
<evidence type="ECO:0000256" key="5">
    <source>
        <dbReference type="ARBA" id="ARBA00022705"/>
    </source>
</evidence>
<dbReference type="Pfam" id="PF00216">
    <property type="entry name" value="Bac_DNA_binding"/>
    <property type="match status" value="1"/>
</dbReference>
<keyword evidence="15" id="KW-1185">Reference proteome</keyword>
<proteinExistence type="inferred from homology"/>
<keyword evidence="5" id="KW-0235">DNA replication</keyword>
<dbReference type="SUPFAM" id="SSF47729">
    <property type="entry name" value="IHF-like DNA-binding proteins"/>
    <property type="match status" value="1"/>
</dbReference>
<dbReference type="EMBL" id="LKHV02000001">
    <property type="protein sequence ID" value="MCS5707865.1"/>
    <property type="molecule type" value="Genomic_DNA"/>
</dbReference>
<protein>
    <recommendedName>
        <fullName evidence="4">Viral histone-like protein</fullName>
    </recommendedName>
    <alternativeName>
        <fullName evidence="9">DNA-binding protein pA104R</fullName>
    </alternativeName>
    <alternativeName>
        <fullName evidence="8">pA104R</fullName>
    </alternativeName>
</protein>
<evidence type="ECO:0000313" key="14">
    <source>
        <dbReference type="EMBL" id="MCS5707865.1"/>
    </source>
</evidence>
<dbReference type="OrthoDB" id="331625at2"/>
<evidence type="ECO:0000256" key="11">
    <source>
        <dbReference type="RuleBase" id="RU003939"/>
    </source>
</evidence>
<name>A0A0Q9YDF8_9GAMM</name>
<accession>A0A0Q9YDF8</accession>
<evidence type="ECO:0000256" key="7">
    <source>
        <dbReference type="ARBA" id="ARBA00023125"/>
    </source>
</evidence>
<feature type="compositionally biased region" description="Low complexity" evidence="12">
    <location>
        <begin position="1"/>
        <end position="16"/>
    </location>
</feature>
<dbReference type="Gene3D" id="4.10.520.10">
    <property type="entry name" value="IHF-like DNA-binding proteins"/>
    <property type="match status" value="1"/>
</dbReference>
<dbReference type="InterPro" id="IPR000119">
    <property type="entry name" value="Hist_DNA-bd"/>
</dbReference>
<evidence type="ECO:0000256" key="6">
    <source>
        <dbReference type="ARBA" id="ARBA00022921"/>
    </source>
</evidence>
<dbReference type="PANTHER" id="PTHR33175">
    <property type="entry name" value="DNA-BINDING PROTEIN HU"/>
    <property type="match status" value="1"/>
</dbReference>
<dbReference type="PANTHER" id="PTHR33175:SF13">
    <property type="entry name" value="HISTONE-LIKE PROTEIN"/>
    <property type="match status" value="1"/>
</dbReference>